<protein>
    <submittedName>
        <fullName evidence="1">Uncharacterized protein</fullName>
    </submittedName>
</protein>
<gene>
    <name evidence="1" type="ORF">DWB79_03010</name>
</gene>
<keyword evidence="2" id="KW-1185">Reference proteome</keyword>
<sequence length="72" mass="8470">MDICDSTTNDVSDETLSEQIKQKVRSHIHFLFERFLLEGTHENDWTVPVKRWLQRYARSKNAVLPIARSPLT</sequence>
<reference evidence="1 2" key="1">
    <citation type="submission" date="2018-08" db="EMBL/GenBank/DDBJ databases">
        <authorList>
            <person name="Clegg S.R."/>
            <person name="Carter S.D."/>
            <person name="Radford A.D."/>
            <person name="Darby A."/>
            <person name="Hall N."/>
            <person name="Birtles R."/>
            <person name="Evans N.J."/>
        </authorList>
    </citation>
    <scope>NUCLEOTIDE SEQUENCE [LARGE SCALE GENOMIC DNA]</scope>
    <source>
        <strain evidence="1 2">ATCC 700293</strain>
    </source>
</reference>
<evidence type="ECO:0000313" key="1">
    <source>
        <dbReference type="EMBL" id="QSH96743.1"/>
    </source>
</evidence>
<name>A0ABX7LW02_TREMD</name>
<accession>A0ABX7LW02</accession>
<proteinExistence type="predicted"/>
<organism evidence="1 2">
    <name type="scientific">Treponema medium</name>
    <dbReference type="NCBI Taxonomy" id="58231"/>
    <lineage>
        <taxon>Bacteria</taxon>
        <taxon>Pseudomonadati</taxon>
        <taxon>Spirochaetota</taxon>
        <taxon>Spirochaetia</taxon>
        <taxon>Spirochaetales</taxon>
        <taxon>Treponemataceae</taxon>
        <taxon>Treponema</taxon>
    </lineage>
</organism>
<dbReference type="EMBL" id="CP031393">
    <property type="protein sequence ID" value="QSH96743.1"/>
    <property type="molecule type" value="Genomic_DNA"/>
</dbReference>
<evidence type="ECO:0000313" key="2">
    <source>
        <dbReference type="Proteomes" id="UP000663454"/>
    </source>
</evidence>
<dbReference type="Proteomes" id="UP000663454">
    <property type="component" value="Chromosome"/>
</dbReference>